<protein>
    <submittedName>
        <fullName evidence="2">Uncharacterized protein</fullName>
    </submittedName>
</protein>
<comment type="caution">
    <text evidence="2">The sequence shown here is derived from an EMBL/GenBank/DDBJ whole genome shotgun (WGS) entry which is preliminary data.</text>
</comment>
<gene>
    <name evidence="2" type="ORF">ERUC_LOCUS5415</name>
</gene>
<evidence type="ECO:0000313" key="3">
    <source>
        <dbReference type="Proteomes" id="UP001642260"/>
    </source>
</evidence>
<dbReference type="EMBL" id="CAKOAT010070266">
    <property type="protein sequence ID" value="CAH8309290.1"/>
    <property type="molecule type" value="Genomic_DNA"/>
</dbReference>
<evidence type="ECO:0000313" key="2">
    <source>
        <dbReference type="EMBL" id="CAH8309290.1"/>
    </source>
</evidence>
<dbReference type="Proteomes" id="UP001642260">
    <property type="component" value="Unassembled WGS sequence"/>
</dbReference>
<dbReference type="AlphaFoldDB" id="A0ABC8J1B4"/>
<feature type="region of interest" description="Disordered" evidence="1">
    <location>
        <begin position="337"/>
        <end position="399"/>
    </location>
</feature>
<evidence type="ECO:0000256" key="1">
    <source>
        <dbReference type="SAM" id="MobiDB-lite"/>
    </source>
</evidence>
<accession>A0ABC8J1B4</accession>
<reference evidence="2 3" key="1">
    <citation type="submission" date="2022-03" db="EMBL/GenBank/DDBJ databases">
        <authorList>
            <person name="Macdonald S."/>
            <person name="Ahmed S."/>
            <person name="Newling K."/>
        </authorList>
    </citation>
    <scope>NUCLEOTIDE SEQUENCE [LARGE SCALE GENOMIC DNA]</scope>
</reference>
<feature type="compositionally biased region" description="Polar residues" evidence="1">
    <location>
        <begin position="351"/>
        <end position="360"/>
    </location>
</feature>
<proteinExistence type="predicted"/>
<sequence length="538" mass="58669">MDSMKDHIFSEFQTMKNEVSSARASIASLETFVKAEFANLQNPYGNGGMYGEDPIGGYSARMPQPGRQGMGHDQWPSPRDEEGRQVWNGTYMFSITIPFVVSNYSMLATSEVFHMSNWSWVDHVFLTFFQGFFSTDKGCAATGSQTPDYVSELTGARDKSIVNPPVASSVLGGEEPDENVNDVSTKLVVSPLHTSSAPGDGVQKGPPTFSPAENTHVVQESTAVTSVVSDIHTEAPPVSNFESSTSQAEIAVSDVLQAPPTSSPAENTNVVEAPSSADMMVNQFDDLAKGTTGSPTCDTTKIVPHIVSTSAQESTIPQVAYESTIEPMDNVERSIEGTEAEVVPKPKKSGRLQNSTTTIQPDGFLRYSKRSRQSPDRYTPSEGGRKPEQAKRTRLNAKAQVECPRQPTAVSETTGFVGGFTPLLPPNPTRRIAFLKAMEHAKNQQPSERDSFQTDTLMSFFDCTKVASEKAVDHVLEYIRKRRDGCSAVVTLMLLEMHAVGKSMNSPHFSEEQVKTAAENYAIEALQLYQPGKLPRAE</sequence>
<keyword evidence="3" id="KW-1185">Reference proteome</keyword>
<organism evidence="2 3">
    <name type="scientific">Eruca vesicaria subsp. sativa</name>
    <name type="common">Garden rocket</name>
    <name type="synonym">Eruca sativa</name>
    <dbReference type="NCBI Taxonomy" id="29727"/>
    <lineage>
        <taxon>Eukaryota</taxon>
        <taxon>Viridiplantae</taxon>
        <taxon>Streptophyta</taxon>
        <taxon>Embryophyta</taxon>
        <taxon>Tracheophyta</taxon>
        <taxon>Spermatophyta</taxon>
        <taxon>Magnoliopsida</taxon>
        <taxon>eudicotyledons</taxon>
        <taxon>Gunneridae</taxon>
        <taxon>Pentapetalae</taxon>
        <taxon>rosids</taxon>
        <taxon>malvids</taxon>
        <taxon>Brassicales</taxon>
        <taxon>Brassicaceae</taxon>
        <taxon>Brassiceae</taxon>
        <taxon>Eruca</taxon>
    </lineage>
</organism>
<name>A0ABC8J1B4_ERUVS</name>